<dbReference type="SUPFAM" id="SSF54060">
    <property type="entry name" value="His-Me finger endonucleases"/>
    <property type="match status" value="1"/>
</dbReference>
<evidence type="ECO:0000313" key="3">
    <source>
        <dbReference type="EMBL" id="QJH94540.1"/>
    </source>
</evidence>
<dbReference type="InterPro" id="IPR003615">
    <property type="entry name" value="HNH_nuc"/>
</dbReference>
<dbReference type="GO" id="GO:0004519">
    <property type="term" value="F:endonuclease activity"/>
    <property type="evidence" value="ECO:0007669"/>
    <property type="project" value="UniProtKB-KW"/>
</dbReference>
<keyword evidence="2" id="KW-0378">Hydrolase</keyword>
<keyword evidence="2" id="KW-0540">Nuclease</keyword>
<dbReference type="AlphaFoldDB" id="A0A6H1ZH35"/>
<dbReference type="InterPro" id="IPR044925">
    <property type="entry name" value="His-Me_finger_sf"/>
</dbReference>
<feature type="domain" description="HNH nuclease" evidence="1">
    <location>
        <begin position="146"/>
        <end position="188"/>
    </location>
</feature>
<proteinExistence type="predicted"/>
<dbReference type="Gene3D" id="3.90.75.20">
    <property type="match status" value="1"/>
</dbReference>
<evidence type="ECO:0000259" key="1">
    <source>
        <dbReference type="Pfam" id="PF13392"/>
    </source>
</evidence>
<keyword evidence="2" id="KW-0255">Endonuclease</keyword>
<evidence type="ECO:0000313" key="2">
    <source>
        <dbReference type="EMBL" id="QJA46510.1"/>
    </source>
</evidence>
<accession>A0A6H1ZH35</accession>
<organism evidence="2">
    <name type="scientific">viral metagenome</name>
    <dbReference type="NCBI Taxonomy" id="1070528"/>
    <lineage>
        <taxon>unclassified sequences</taxon>
        <taxon>metagenomes</taxon>
        <taxon>organismal metagenomes</taxon>
    </lineage>
</organism>
<dbReference type="Pfam" id="PF13392">
    <property type="entry name" value="HNH_3"/>
    <property type="match status" value="1"/>
</dbReference>
<name>A0A6H1ZH35_9ZZZZ</name>
<protein>
    <submittedName>
        <fullName evidence="2">Putative homing endonuclease</fullName>
    </submittedName>
</protein>
<dbReference type="EMBL" id="MT144602">
    <property type="protein sequence ID" value="QJH94540.1"/>
    <property type="molecule type" value="Genomic_DNA"/>
</dbReference>
<sequence length="227" mass="27233">MNKLLYRNKIWLKKKYISEKLTSQEIADLLNLKSGSTIIKWLKRFDIPRRQIYKERHNELLKNVSKEWLIQKYWKEHLSLTQIARLLGYVNHHHQVSRLFQYYDIPRRPAKPYSGKYSPSWKGGRFTCKKKGYIYLRKNNKYISEHTFVMEKKIGRKLVNGEVVHHRDGNPSNNKLSNLLLLSSNSNHIKYESILGLFAKQLLWGKIKTSNRKFLLKLFNNFIKERN</sequence>
<reference evidence="2" key="1">
    <citation type="submission" date="2020-03" db="EMBL/GenBank/DDBJ databases">
        <title>The deep terrestrial virosphere.</title>
        <authorList>
            <person name="Holmfeldt K."/>
            <person name="Nilsson E."/>
            <person name="Simone D."/>
            <person name="Lopez-Fernandez M."/>
            <person name="Wu X."/>
            <person name="de Brujin I."/>
            <person name="Lundin D."/>
            <person name="Andersson A."/>
            <person name="Bertilsson S."/>
            <person name="Dopson M."/>
        </authorList>
    </citation>
    <scope>NUCLEOTIDE SEQUENCE</scope>
    <source>
        <strain evidence="2">TM448A00446</strain>
        <strain evidence="3">TM448B00242</strain>
    </source>
</reference>
<dbReference type="EMBL" id="MT144013">
    <property type="protein sequence ID" value="QJA46510.1"/>
    <property type="molecule type" value="Genomic_DNA"/>
</dbReference>
<gene>
    <name evidence="2" type="ORF">TM448A00446_0017</name>
    <name evidence="3" type="ORF">TM448B00242_0014</name>
</gene>